<dbReference type="Proteomes" id="UP000784294">
    <property type="component" value="Unassembled WGS sequence"/>
</dbReference>
<accession>A0A3S5BDI0</accession>
<comment type="caution">
    <text evidence="1">The sequence shown here is derived from an EMBL/GenBank/DDBJ whole genome shotgun (WGS) entry which is preliminary data.</text>
</comment>
<sequence length="123" mass="14056">MIVLVPEGGQEGYLFASFSRSLPNVNRMKLAGRDKLAAQLYQVEITSFELLQRATQRVPVWRGYQVTPIENSSEKMLCCRYGLQTNAGRDDKHKFIFVSRLSKRSLCQELNGRFGDFYGVTEV</sequence>
<proteinExistence type="predicted"/>
<evidence type="ECO:0000313" key="2">
    <source>
        <dbReference type="Proteomes" id="UP000784294"/>
    </source>
</evidence>
<dbReference type="AlphaFoldDB" id="A0A3S5BDI0"/>
<name>A0A3S5BDI0_9PLAT</name>
<gene>
    <name evidence="1" type="ORF">PXEA_LOCUS37216</name>
</gene>
<keyword evidence="2" id="KW-1185">Reference proteome</keyword>
<organism evidence="1 2">
    <name type="scientific">Protopolystoma xenopodis</name>
    <dbReference type="NCBI Taxonomy" id="117903"/>
    <lineage>
        <taxon>Eukaryota</taxon>
        <taxon>Metazoa</taxon>
        <taxon>Spiralia</taxon>
        <taxon>Lophotrochozoa</taxon>
        <taxon>Platyhelminthes</taxon>
        <taxon>Monogenea</taxon>
        <taxon>Polyopisthocotylea</taxon>
        <taxon>Polystomatidea</taxon>
        <taxon>Polystomatidae</taxon>
        <taxon>Protopolystoma</taxon>
    </lineage>
</organism>
<evidence type="ECO:0000313" key="1">
    <source>
        <dbReference type="EMBL" id="VEL43776.1"/>
    </source>
</evidence>
<protein>
    <submittedName>
        <fullName evidence="1">Uncharacterized protein</fullName>
    </submittedName>
</protein>
<reference evidence="1" key="1">
    <citation type="submission" date="2018-11" db="EMBL/GenBank/DDBJ databases">
        <authorList>
            <consortium name="Pathogen Informatics"/>
        </authorList>
    </citation>
    <scope>NUCLEOTIDE SEQUENCE</scope>
</reference>
<dbReference type="EMBL" id="CAAALY010285057">
    <property type="protein sequence ID" value="VEL43776.1"/>
    <property type="molecule type" value="Genomic_DNA"/>
</dbReference>